<accession>A0A421NUY9</accession>
<dbReference type="Proteomes" id="UP000283896">
    <property type="component" value="Unassembled WGS sequence"/>
</dbReference>
<dbReference type="STRING" id="69896.S284_03080"/>
<name>A0A421NUY9_9MOLU</name>
<comment type="caution">
    <text evidence="2">The sequence shown here is derived from an EMBL/GenBank/DDBJ whole genome shotgun (WGS) entry which is preliminary data.</text>
</comment>
<dbReference type="EMBL" id="MPBG01000008">
    <property type="protein sequence ID" value="RMI87836.1"/>
    <property type="molecule type" value="Genomic_DNA"/>
</dbReference>
<dbReference type="RefSeq" id="WP_122225570.1">
    <property type="nucleotide sequence ID" value="NZ_CP103787.1"/>
</dbReference>
<reference evidence="3" key="1">
    <citation type="submission" date="2016-11" db="EMBL/GenBank/DDBJ databases">
        <title>Genome sequence of Candidatus Phytoplasma solani strain SA-1.</title>
        <authorList>
            <person name="Haryono M."/>
            <person name="Samarzija I."/>
            <person name="Seruga Music M."/>
            <person name="Hogenhout S."/>
            <person name="Kuo C.-H."/>
        </authorList>
    </citation>
    <scope>NUCLEOTIDE SEQUENCE [LARGE SCALE GENOMIC DNA]</scope>
    <source>
        <strain evidence="3">SA-1</strain>
    </source>
</reference>
<dbReference type="InterPro" id="IPR021301">
    <property type="entry name" value="DUF2779"/>
</dbReference>
<organism evidence="2 3">
    <name type="scientific">Candidatus Phytoplasma solani</name>
    <dbReference type="NCBI Taxonomy" id="69896"/>
    <lineage>
        <taxon>Bacteria</taxon>
        <taxon>Bacillati</taxon>
        <taxon>Mycoplasmatota</taxon>
        <taxon>Mollicutes</taxon>
        <taxon>Acholeplasmatales</taxon>
        <taxon>Acholeplasmataceae</taxon>
        <taxon>Candidatus Phytoplasma</taxon>
        <taxon>16SrXII (Stolbur group)</taxon>
    </lineage>
</organism>
<evidence type="ECO:0000259" key="1">
    <source>
        <dbReference type="Pfam" id="PF11074"/>
    </source>
</evidence>
<sequence length="605" mass="72143">MDISKTRFIKFLKILKYVNYKELYRSKKQFLFEYGTELRDLMQEEAYDKKISFLQESLDEENINNLDQKHLEAMQPYYQQLEEFAGKQLTANFQGEIIYSLDTYKQKKFQIKKKGHRFYCFLDGYQEDDKTIRIFEIKATTSRKFIDLKFKNKNKQTTPFFKMQSQNLLTLNKFEQNIDDNNYQQKIEKLLNPYNKDGKYMYDLTYQSWVIENSLTEAQKKKKRQYYLVVLNSDYVLEQGKVDKKDSNLITLIDLTKIAFQGKHLLNQDSELLIKHLAIRKTTNLQENFLPQKILTFLESIPDQDSIFNYFDHNHGFSGKKISDLIEQKYYQALSLPLEWLNRSSNRIQYHTLKKKLPYYHFDKIDLGLKQIKYPIYYLDFESFPCPFPRFFGERPYSQSLFQFSLHIEKTPGLCNKEHDHISFLAINHKDHRKSLLKKLLNSICDDGGSIIVYHKPFEIGRLKELALLFPAEKEKIDNLIARIFDLKDLLKGNKEFYQNLGLDKEEAKGINFYHPQLQGSYSIKKIAPLFCDLTYDNLIIQNGVQAFITYLRLPNMSENEFRIQYQALVAYCQQDTYVMVEILRSLQAKNQNRNFFHLTLEDFN</sequence>
<dbReference type="OrthoDB" id="9783873at2"/>
<evidence type="ECO:0000313" key="3">
    <source>
        <dbReference type="Proteomes" id="UP000283896"/>
    </source>
</evidence>
<dbReference type="AlphaFoldDB" id="A0A421NUY9"/>
<proteinExistence type="predicted"/>
<gene>
    <name evidence="2" type="ORF">PSSA1_v1c5290</name>
</gene>
<evidence type="ECO:0000313" key="2">
    <source>
        <dbReference type="EMBL" id="RMI87836.1"/>
    </source>
</evidence>
<feature type="domain" description="DUF2779" evidence="1">
    <location>
        <begin position="377"/>
        <end position="523"/>
    </location>
</feature>
<protein>
    <recommendedName>
        <fullName evidence="1">DUF2779 domain-containing protein</fullName>
    </recommendedName>
</protein>
<keyword evidence="3" id="KW-1185">Reference proteome</keyword>
<dbReference type="Pfam" id="PF11074">
    <property type="entry name" value="DUF2779"/>
    <property type="match status" value="1"/>
</dbReference>